<feature type="region of interest" description="Disordered" evidence="1">
    <location>
        <begin position="324"/>
        <end position="371"/>
    </location>
</feature>
<name>A0A835SX62_CHLIN</name>
<feature type="compositionally biased region" description="Basic residues" evidence="1">
    <location>
        <begin position="761"/>
        <end position="771"/>
    </location>
</feature>
<protein>
    <submittedName>
        <fullName evidence="3">Uncharacterized protein</fullName>
    </submittedName>
</protein>
<feature type="region of interest" description="Disordered" evidence="1">
    <location>
        <begin position="141"/>
        <end position="165"/>
    </location>
</feature>
<keyword evidence="2" id="KW-0472">Membrane</keyword>
<feature type="compositionally biased region" description="Basic and acidic residues" evidence="1">
    <location>
        <begin position="141"/>
        <end position="158"/>
    </location>
</feature>
<dbReference type="AlphaFoldDB" id="A0A835SX62"/>
<feature type="region of interest" description="Disordered" evidence="1">
    <location>
        <begin position="688"/>
        <end position="722"/>
    </location>
</feature>
<keyword evidence="4" id="KW-1185">Reference proteome</keyword>
<organism evidence="3 4">
    <name type="scientific">Chlamydomonas incerta</name>
    <dbReference type="NCBI Taxonomy" id="51695"/>
    <lineage>
        <taxon>Eukaryota</taxon>
        <taxon>Viridiplantae</taxon>
        <taxon>Chlorophyta</taxon>
        <taxon>core chlorophytes</taxon>
        <taxon>Chlorophyceae</taxon>
        <taxon>CS clade</taxon>
        <taxon>Chlamydomonadales</taxon>
        <taxon>Chlamydomonadaceae</taxon>
        <taxon>Chlamydomonas</taxon>
    </lineage>
</organism>
<evidence type="ECO:0000313" key="4">
    <source>
        <dbReference type="Proteomes" id="UP000650467"/>
    </source>
</evidence>
<feature type="compositionally biased region" description="Low complexity" evidence="1">
    <location>
        <begin position="193"/>
        <end position="204"/>
    </location>
</feature>
<dbReference type="OrthoDB" id="551006at2759"/>
<evidence type="ECO:0000256" key="1">
    <source>
        <dbReference type="SAM" id="MobiDB-lite"/>
    </source>
</evidence>
<feature type="region of interest" description="Disordered" evidence="1">
    <location>
        <begin position="810"/>
        <end position="837"/>
    </location>
</feature>
<feature type="transmembrane region" description="Helical" evidence="2">
    <location>
        <begin position="774"/>
        <end position="802"/>
    </location>
</feature>
<evidence type="ECO:0000256" key="2">
    <source>
        <dbReference type="SAM" id="Phobius"/>
    </source>
</evidence>
<reference evidence="3" key="1">
    <citation type="journal article" date="2020" name="bioRxiv">
        <title>Comparative genomics of Chlamydomonas.</title>
        <authorList>
            <person name="Craig R.J."/>
            <person name="Hasan A.R."/>
            <person name="Ness R.W."/>
            <person name="Keightley P.D."/>
        </authorList>
    </citation>
    <scope>NUCLEOTIDE SEQUENCE</scope>
    <source>
        <strain evidence="3">SAG 7.73</strain>
    </source>
</reference>
<feature type="region of interest" description="Disordered" evidence="1">
    <location>
        <begin position="1"/>
        <end position="29"/>
    </location>
</feature>
<gene>
    <name evidence="3" type="ORF">HXX76_008454</name>
</gene>
<keyword evidence="2" id="KW-1133">Transmembrane helix</keyword>
<proteinExistence type="predicted"/>
<dbReference type="Proteomes" id="UP000650467">
    <property type="component" value="Unassembled WGS sequence"/>
</dbReference>
<feature type="compositionally biased region" description="Acidic residues" evidence="1">
    <location>
        <begin position="344"/>
        <end position="355"/>
    </location>
</feature>
<accession>A0A835SX62</accession>
<dbReference type="EMBL" id="JAEHOC010000019">
    <property type="protein sequence ID" value="KAG2433396.1"/>
    <property type="molecule type" value="Genomic_DNA"/>
</dbReference>
<keyword evidence="2" id="KW-0812">Transmembrane</keyword>
<feature type="region of interest" description="Disordered" evidence="1">
    <location>
        <begin position="753"/>
        <end position="772"/>
    </location>
</feature>
<feature type="region of interest" description="Disordered" evidence="1">
    <location>
        <begin position="384"/>
        <end position="422"/>
    </location>
</feature>
<evidence type="ECO:0000313" key="3">
    <source>
        <dbReference type="EMBL" id="KAG2433396.1"/>
    </source>
</evidence>
<comment type="caution">
    <text evidence="3">The sequence shown here is derived from an EMBL/GenBank/DDBJ whole genome shotgun (WGS) entry which is preliminary data.</text>
</comment>
<feature type="region of interest" description="Disordered" evidence="1">
    <location>
        <begin position="185"/>
        <end position="204"/>
    </location>
</feature>
<sequence>MLAVQPAAVPRNDPLAAARSESASARKKTRTLLEKVTKEYERISRKRMNDDARSDELTALVLLRSVLTDLEKCILEHEQPPPALSQKRALIKVEKARKEVLAAVKECSGRVAECQKLLDEVELFTELRPNEPVTPRNFKVEWRRPGPREAPRRKDLARSRAGKGPGDSLVASIVGLAALAESLDSGETPTSDAAGPASFAPMSPPMAQLKAKQLGLLQQEPAGGGKERAGVPPDEVSLLGSVGTVVAVSAAKAAAVAAGAGSGAAPCNSSTSGVRGPAARPSGEYGVPPPHALRHQLDGENELRPALSTGVADSSATMCNLDSCASGPHQRGLASAAGERSYEEGDDSQDEDEVSSADNGRCANSARASQERVVLLSKPASLLHTPQQPLHPHPPHVPGSRSARPSPLKSSAPTARGGVLPLQPLSARSQGSAALQPFAPGPAVHALNSSSEMLAGVPQLAEEAAVGAPAQQPVQRSAQALEVALRSQETILGNRSYVGKEPRHRPIGPTTATVLLQQRSAMAAAAAEQQQAYPQMPQQQPGAAPPPPHAYGVSLSEAEAARLRAAVAQQLPPAPRYSVQRHQQLQAAPPAAPMTQQQQGPYVQQYAPQQQGPYQQYPAMYSGGVPYAAMPAAPGAGAAAPVPAAGPRPASLPSGPLQVQHSGDVVIGAASAAAAAAAAAGAVPRQYHPHHAHYGGSQPVSGGQSLEAMPPPPPGGSGAFPPHLTHPYHQYYHPSYPASQVAWDSVSLAETEPLPGAEGRRKGRRNGRRRGGGLFGFVKGVVGFVGVSVLSGAAMVLGAAAVNTSLDEQDAANAAPTRPAGTGTRRGQRIARGPDDLIPQRTLQQLRSPDLLAMSRG</sequence>
<feature type="region of interest" description="Disordered" evidence="1">
    <location>
        <begin position="523"/>
        <end position="552"/>
    </location>
</feature>
<feature type="region of interest" description="Disordered" evidence="1">
    <location>
        <begin position="583"/>
        <end position="603"/>
    </location>
</feature>
<feature type="compositionally biased region" description="Low complexity" evidence="1">
    <location>
        <begin position="523"/>
        <end position="542"/>
    </location>
</feature>
<feature type="region of interest" description="Disordered" evidence="1">
    <location>
        <begin position="261"/>
        <end position="295"/>
    </location>
</feature>